<dbReference type="Proteomes" id="UP000633219">
    <property type="component" value="Unassembled WGS sequence"/>
</dbReference>
<dbReference type="RefSeq" id="WP_201663965.1">
    <property type="nucleotide sequence ID" value="NZ_JAEQNC010000024.1"/>
</dbReference>
<keyword evidence="1" id="KW-0732">Signal</keyword>
<organism evidence="2 3">
    <name type="scientific">Rhizobium setariae</name>
    <dbReference type="NCBI Taxonomy" id="2801340"/>
    <lineage>
        <taxon>Bacteria</taxon>
        <taxon>Pseudomonadati</taxon>
        <taxon>Pseudomonadota</taxon>
        <taxon>Alphaproteobacteria</taxon>
        <taxon>Hyphomicrobiales</taxon>
        <taxon>Rhizobiaceae</taxon>
        <taxon>Rhizobium/Agrobacterium group</taxon>
        <taxon>Rhizobium</taxon>
    </lineage>
</organism>
<evidence type="ECO:0000256" key="1">
    <source>
        <dbReference type="SAM" id="SignalP"/>
    </source>
</evidence>
<name>A0A936YRC3_9HYPH</name>
<proteinExistence type="predicted"/>
<evidence type="ECO:0000313" key="3">
    <source>
        <dbReference type="Proteomes" id="UP000633219"/>
    </source>
</evidence>
<sequence length="351" mass="37332">MVPLYRNETSGACSASRRRISSLVAAFLVFGVANAASAQDGEPMDEQDGVSVSCNDGTELLAQFTEEGVEVTLTDGQKVNLKLERDDDKGYSYTNGKFTLSGDDAGAKWTVGRKVPIACEMKDDSQPSAFDSPIAIDADPLAANKANPDAQPQVNCYRFPGFMVKEVDLGEKGAEKLAITPQNAACKKDAGKDEKVISDESAGYFLGAKGNLVFFQAPDQSNGGLPFVVYDATTAKRLFEDNLAGEDFDSITGDGSNLTLTFRRVYTADCSLYLDRNACGAAVKNATGLGLVAPLPDCGPAYDAEKKRTPDYAKEIEQLPSVISYQAELNFSGGKVNVKALEGETACSVPS</sequence>
<keyword evidence="3" id="KW-1185">Reference proteome</keyword>
<protein>
    <recommendedName>
        <fullName evidence="4">C-type lysozyme inhibitor domain-containing protein</fullName>
    </recommendedName>
</protein>
<dbReference type="EMBL" id="JAEQNC010000024">
    <property type="protein sequence ID" value="MBL0375419.1"/>
    <property type="molecule type" value="Genomic_DNA"/>
</dbReference>
<feature type="chain" id="PRO_5037818353" description="C-type lysozyme inhibitor domain-containing protein" evidence="1">
    <location>
        <begin position="39"/>
        <end position="351"/>
    </location>
</feature>
<feature type="signal peptide" evidence="1">
    <location>
        <begin position="1"/>
        <end position="38"/>
    </location>
</feature>
<dbReference type="AlphaFoldDB" id="A0A936YRC3"/>
<evidence type="ECO:0000313" key="2">
    <source>
        <dbReference type="EMBL" id="MBL0375419.1"/>
    </source>
</evidence>
<gene>
    <name evidence="2" type="ORF">JJB09_25755</name>
</gene>
<comment type="caution">
    <text evidence="2">The sequence shown here is derived from an EMBL/GenBank/DDBJ whole genome shotgun (WGS) entry which is preliminary data.</text>
</comment>
<accession>A0A936YRC3</accession>
<reference evidence="2" key="1">
    <citation type="submission" date="2021-01" db="EMBL/GenBank/DDBJ databases">
        <title>Rhizobium sp. strain KVB221 16S ribosomal RNA gene Genome sequencing and assembly.</title>
        <authorList>
            <person name="Kang M."/>
        </authorList>
    </citation>
    <scope>NUCLEOTIDE SEQUENCE</scope>
    <source>
        <strain evidence="2">KVB221</strain>
    </source>
</reference>
<evidence type="ECO:0008006" key="4">
    <source>
        <dbReference type="Google" id="ProtNLM"/>
    </source>
</evidence>